<reference evidence="8 9" key="1">
    <citation type="submission" date="2015-09" db="EMBL/GenBank/DDBJ databases">
        <title>Sorangium comparison.</title>
        <authorList>
            <person name="Zaburannyi N."/>
            <person name="Bunk B."/>
            <person name="Overmann J."/>
            <person name="Mueller R."/>
        </authorList>
    </citation>
    <scope>NUCLEOTIDE SEQUENCE [LARGE SCALE GENOMIC DNA]</scope>
    <source>
        <strain evidence="8 9">So ce26</strain>
    </source>
</reference>
<dbReference type="EMBL" id="CP012673">
    <property type="protein sequence ID" value="AUX40657.1"/>
    <property type="molecule type" value="Genomic_DNA"/>
</dbReference>
<dbReference type="InterPro" id="IPR036259">
    <property type="entry name" value="MFS_trans_sf"/>
</dbReference>
<feature type="transmembrane region" description="Helical" evidence="6">
    <location>
        <begin position="60"/>
        <end position="81"/>
    </location>
</feature>
<feature type="domain" description="Major facilitator superfamily (MFS) profile" evidence="7">
    <location>
        <begin position="22"/>
        <end position="431"/>
    </location>
</feature>
<evidence type="ECO:0000313" key="8">
    <source>
        <dbReference type="EMBL" id="AUX40657.1"/>
    </source>
</evidence>
<accession>A0A2L0EMY4</accession>
<protein>
    <submittedName>
        <fullName evidence="8">MFS transporter</fullName>
    </submittedName>
</protein>
<dbReference type="GO" id="GO:0016020">
    <property type="term" value="C:membrane"/>
    <property type="evidence" value="ECO:0007669"/>
    <property type="project" value="UniProtKB-SubCell"/>
</dbReference>
<feature type="region of interest" description="Disordered" evidence="5">
    <location>
        <begin position="525"/>
        <end position="555"/>
    </location>
</feature>
<keyword evidence="2 6" id="KW-0812">Transmembrane</keyword>
<name>A0A2L0EMY4_SORCE</name>
<feature type="transmembrane region" description="Helical" evidence="6">
    <location>
        <begin position="93"/>
        <end position="119"/>
    </location>
</feature>
<sequence length="555" mass="59448">MTVATPVVPARGGVMTRTRWTVCALLFFATTINYLDRQLFSLLVPFFENDLRLGPTDLALINVSFLLAYGFGMVFVGRWIDRVGTRKGLGATFLLWNVASAAHAFVGSFGGFAAIRFLLGIGEAGNFPSAVRTVAEWFPKKERALATGLFNCGSNVGAILAPLLAVRIAEAYGWRACFLTLGSVGVVWILFWMRFYRRPEEHPKVSPEELAHIRSDAKESTEPLGVGEVFGMRPVYAVAMAKFFTDAPWWFYLTWLPRFLVGEFKLTPTFMAYAIPVVFIVADIGAIGGGWISSKLIASGRSVGTSRKLAMLVCALAAVPVMAVGQLVDVPSVAGIPSVYVAVAILSLAAAAHQGWSSNLYTLVSDTLPRPAMATVVGIKTTFGVVGGALFQIFVARSLTLTGSYALPFLLAGSLYLVGLLVLHLLLPRVEPVVPKRRVPQAVILAGGLAMLAGIAATQFTLNRPPYASVADYHTTRPAQLKATGTPVEGPAARVGWMDARWYLWSTPEGTKAELVKFDRDGRPIVESKGAGAKGYTGPSAAEVQSSTRAPGGGP</sequence>
<keyword evidence="3 6" id="KW-1133">Transmembrane helix</keyword>
<dbReference type="SUPFAM" id="SSF103473">
    <property type="entry name" value="MFS general substrate transporter"/>
    <property type="match status" value="1"/>
</dbReference>
<proteinExistence type="predicted"/>
<feature type="transmembrane region" description="Helical" evidence="6">
    <location>
        <begin position="372"/>
        <end position="394"/>
    </location>
</feature>
<dbReference type="PROSITE" id="PS50850">
    <property type="entry name" value="MFS"/>
    <property type="match status" value="1"/>
</dbReference>
<evidence type="ECO:0000256" key="3">
    <source>
        <dbReference type="ARBA" id="ARBA00022989"/>
    </source>
</evidence>
<dbReference type="Pfam" id="PF07690">
    <property type="entry name" value="MFS_1"/>
    <property type="match status" value="1"/>
</dbReference>
<keyword evidence="4 6" id="KW-0472">Membrane</keyword>
<dbReference type="PANTHER" id="PTHR11662:SF285">
    <property type="entry name" value="HEXURONATE TRANSPORTER"/>
    <property type="match status" value="1"/>
</dbReference>
<feature type="transmembrane region" description="Helical" evidence="6">
    <location>
        <begin position="309"/>
        <end position="328"/>
    </location>
</feature>
<evidence type="ECO:0000259" key="7">
    <source>
        <dbReference type="PROSITE" id="PS50850"/>
    </source>
</evidence>
<feature type="transmembrane region" description="Helical" evidence="6">
    <location>
        <begin position="273"/>
        <end position="297"/>
    </location>
</feature>
<evidence type="ECO:0000256" key="6">
    <source>
        <dbReference type="SAM" id="Phobius"/>
    </source>
</evidence>
<evidence type="ECO:0000256" key="2">
    <source>
        <dbReference type="ARBA" id="ARBA00022692"/>
    </source>
</evidence>
<dbReference type="GO" id="GO:0015134">
    <property type="term" value="F:hexuronate transmembrane transporter activity"/>
    <property type="evidence" value="ECO:0007669"/>
    <property type="project" value="TreeGrafter"/>
</dbReference>
<dbReference type="InterPro" id="IPR011701">
    <property type="entry name" value="MFS"/>
</dbReference>
<evidence type="ECO:0000256" key="4">
    <source>
        <dbReference type="ARBA" id="ARBA00023136"/>
    </source>
</evidence>
<gene>
    <name evidence="8" type="ORF">SOCE26_020580</name>
</gene>
<feature type="transmembrane region" description="Helical" evidence="6">
    <location>
        <begin position="20"/>
        <end position="40"/>
    </location>
</feature>
<dbReference type="PANTHER" id="PTHR11662">
    <property type="entry name" value="SOLUTE CARRIER FAMILY 17"/>
    <property type="match status" value="1"/>
</dbReference>
<dbReference type="Gene3D" id="1.20.1250.20">
    <property type="entry name" value="MFS general substrate transporter like domains"/>
    <property type="match status" value="2"/>
</dbReference>
<dbReference type="AlphaFoldDB" id="A0A2L0EMY4"/>
<comment type="subcellular location">
    <subcellularLocation>
        <location evidence="1">Membrane</location>
        <topology evidence="1">Multi-pass membrane protein</topology>
    </subcellularLocation>
</comment>
<dbReference type="Proteomes" id="UP000238348">
    <property type="component" value="Chromosome"/>
</dbReference>
<evidence type="ECO:0000313" key="9">
    <source>
        <dbReference type="Proteomes" id="UP000238348"/>
    </source>
</evidence>
<evidence type="ECO:0000256" key="5">
    <source>
        <dbReference type="SAM" id="MobiDB-lite"/>
    </source>
</evidence>
<dbReference type="InterPro" id="IPR050382">
    <property type="entry name" value="MFS_Na/Anion_cotransporter"/>
</dbReference>
<feature type="transmembrane region" description="Helical" evidence="6">
    <location>
        <begin position="406"/>
        <end position="427"/>
    </location>
</feature>
<feature type="transmembrane region" description="Helical" evidence="6">
    <location>
        <begin position="439"/>
        <end position="462"/>
    </location>
</feature>
<dbReference type="InterPro" id="IPR020846">
    <property type="entry name" value="MFS_dom"/>
</dbReference>
<dbReference type="CDD" id="cd17319">
    <property type="entry name" value="MFS_ExuT_GudP_like"/>
    <property type="match status" value="1"/>
</dbReference>
<organism evidence="8 9">
    <name type="scientific">Sorangium cellulosum</name>
    <name type="common">Polyangium cellulosum</name>
    <dbReference type="NCBI Taxonomy" id="56"/>
    <lineage>
        <taxon>Bacteria</taxon>
        <taxon>Pseudomonadati</taxon>
        <taxon>Myxococcota</taxon>
        <taxon>Polyangia</taxon>
        <taxon>Polyangiales</taxon>
        <taxon>Polyangiaceae</taxon>
        <taxon>Sorangium</taxon>
    </lineage>
</organism>
<evidence type="ECO:0000256" key="1">
    <source>
        <dbReference type="ARBA" id="ARBA00004141"/>
    </source>
</evidence>
<dbReference type="RefSeq" id="WP_234023544.1">
    <property type="nucleotide sequence ID" value="NZ_CP012673.1"/>
</dbReference>
<feature type="transmembrane region" description="Helical" evidence="6">
    <location>
        <begin position="334"/>
        <end position="352"/>
    </location>
</feature>
<feature type="transmembrane region" description="Helical" evidence="6">
    <location>
        <begin position="172"/>
        <end position="193"/>
    </location>
</feature>